<dbReference type="EMBL" id="SNZH01000011">
    <property type="protein sequence ID" value="TDR41264.1"/>
    <property type="molecule type" value="Genomic_DNA"/>
</dbReference>
<gene>
    <name evidence="2" type="ORF">DFR29_111178</name>
</gene>
<dbReference type="Gene3D" id="3.40.30.10">
    <property type="entry name" value="Glutaredoxin"/>
    <property type="match status" value="1"/>
</dbReference>
<evidence type="ECO:0000256" key="1">
    <source>
        <dbReference type="SAM" id="SignalP"/>
    </source>
</evidence>
<dbReference type="AlphaFoldDB" id="A0A4V3DLV6"/>
<accession>A0A4V3DLV6</accession>
<proteinExistence type="predicted"/>
<evidence type="ECO:0008006" key="4">
    <source>
        <dbReference type="Google" id="ProtNLM"/>
    </source>
</evidence>
<comment type="caution">
    <text evidence="2">The sequence shown here is derived from an EMBL/GenBank/DDBJ whole genome shotgun (WGS) entry which is preliminary data.</text>
</comment>
<sequence>MRSAALRKYIGLFVAALLSLYLPGAAAQSAAGDDALAPYRDTGLAAKIAGRKPVATWVRGVVAYPSGDDSPSWYVDSERRVVGTRDGLFELKRGKLMAMSKADTRAQQRRLAARTEVPPSHIRVFGDPAATDRRELLLFTAFDCGPCRELEEVLQRRGDELKIELHYLFDSLDNDEATQQQLRNVQCAAKPFAAFERLADGDSVPATPHCTIPLYATGYAITLLGAPYVPYLIDRHSGQALHWDGDEDALIEALNGETAE</sequence>
<reference evidence="2 3" key="1">
    <citation type="submission" date="2019-03" db="EMBL/GenBank/DDBJ databases">
        <title>Genomic Encyclopedia of Type Strains, Phase IV (KMG-IV): sequencing the most valuable type-strain genomes for metagenomic binning, comparative biology and taxonomic classification.</title>
        <authorList>
            <person name="Goeker M."/>
        </authorList>
    </citation>
    <scope>NUCLEOTIDE SEQUENCE [LARGE SCALE GENOMIC DNA]</scope>
    <source>
        <strain evidence="2 3">DSM 21667</strain>
    </source>
</reference>
<keyword evidence="1" id="KW-0732">Signal</keyword>
<organism evidence="2 3">
    <name type="scientific">Tahibacter aquaticus</name>
    <dbReference type="NCBI Taxonomy" id="520092"/>
    <lineage>
        <taxon>Bacteria</taxon>
        <taxon>Pseudomonadati</taxon>
        <taxon>Pseudomonadota</taxon>
        <taxon>Gammaproteobacteria</taxon>
        <taxon>Lysobacterales</taxon>
        <taxon>Rhodanobacteraceae</taxon>
        <taxon>Tahibacter</taxon>
    </lineage>
</organism>
<dbReference type="InterPro" id="IPR036249">
    <property type="entry name" value="Thioredoxin-like_sf"/>
</dbReference>
<feature type="signal peptide" evidence="1">
    <location>
        <begin position="1"/>
        <end position="27"/>
    </location>
</feature>
<dbReference type="Proteomes" id="UP000295293">
    <property type="component" value="Unassembled WGS sequence"/>
</dbReference>
<dbReference type="RefSeq" id="WP_133820010.1">
    <property type="nucleotide sequence ID" value="NZ_SNZH01000011.1"/>
</dbReference>
<name>A0A4V3DLV6_9GAMM</name>
<evidence type="ECO:0000313" key="2">
    <source>
        <dbReference type="EMBL" id="TDR41264.1"/>
    </source>
</evidence>
<keyword evidence="3" id="KW-1185">Reference proteome</keyword>
<evidence type="ECO:0000313" key="3">
    <source>
        <dbReference type="Proteomes" id="UP000295293"/>
    </source>
</evidence>
<protein>
    <recommendedName>
        <fullName evidence="4">Thiol:disulfide interchange protein DsbC</fullName>
    </recommendedName>
</protein>
<feature type="chain" id="PRO_5020256886" description="Thiol:disulfide interchange protein DsbC" evidence="1">
    <location>
        <begin position="28"/>
        <end position="260"/>
    </location>
</feature>
<dbReference type="SUPFAM" id="SSF52833">
    <property type="entry name" value="Thioredoxin-like"/>
    <property type="match status" value="1"/>
</dbReference>